<keyword evidence="4 5" id="KW-0413">Isomerase</keyword>
<dbReference type="InterPro" id="IPR036565">
    <property type="entry name" value="Mur-like_cat_sf"/>
</dbReference>
<dbReference type="InterPro" id="IPR029066">
    <property type="entry name" value="PLP-binding_barrel"/>
</dbReference>
<evidence type="ECO:0000256" key="7">
    <source>
        <dbReference type="PIRSR" id="PIRSR600821-52"/>
    </source>
</evidence>
<dbReference type="Pfam" id="PF01168">
    <property type="entry name" value="Ala_racemase_N"/>
    <property type="match status" value="1"/>
</dbReference>
<sequence length="884" mass="99218">MFFVWEGLSGTPSVIRKNELPEKEKPSNKTAAIGVIAVVSDYSNLIKVYNAASINKTLKGELLQETGFSEIEHLLLDSRKLSFPETSLFIPLVSPRRNAHQYMEELYRKGVSNFIVSEPVPLEKYPKANIILVKDTLQALHTLVAFHRQQFHIPVIGITGSNGKTIVKEWLYQLLEKDYNIVRSPKSYNSQIGVPLSVWQMKPEHQLAIFEAGISQPGEMVNLEKIIRPTIGIFTNIGEAHSEGFLNIRQKINEKLVLFAKSDILIYCKDYLALNECVLSFHNQVGKKENQEGGGGGPELFSWSRKTDADLRIVTIEKNDNQTRIEALYKQETLHINIPFVDEGSIENAIHCWALMLYLGKEQEVIQQRMDLLSNIAMRLELKQGINNSSVINDAYNLDLGSLTIALDFLQQQQQHSTRTVILSDILQSGKSDATLYEEVADLLQKKSINKLIAIGKNIGREKKSFQQVEGLKTQFFSTTDEYVQQFNADDFENETILVKGSRIFQFERIGKLLEQKAHQTILEINLSAIAHNVKQYQSLLKPGTKLMAMVKAFSYGSGSFEIANLLQFHGVDYLAVAYADEGVELRRAGITMPIMVMNPEPASFDSILHWNLEPELYSMSILLQFMEEVSAAGKTEFPIHIKLDTGMHRLGFVKKDMAALSQALTANELLKVQSIFSHLAASEDPEKDALTQQQGRLFYEMSHELQKALSYTVIRHISNSSGITRHPDLHLDMVRLGIGMYGLDYSNGIQDQLRNVSTLKTTVAQLKSLETGDSVGYGARWTAKAPAVTATVRIGYADGYPRRLGNGVGKMLIRGKLAPVIGAVAMDMLMLDVTHIPDIMEGDEVIVFGQDLSVQQLANWADTIAYEILTGISQRVKRVYFQE</sequence>
<dbReference type="SUPFAM" id="SSF51419">
    <property type="entry name" value="PLP-binding barrel"/>
    <property type="match status" value="1"/>
</dbReference>
<dbReference type="Gene3D" id="3.40.1390.10">
    <property type="entry name" value="MurE/MurF, N-terminal domain"/>
    <property type="match status" value="1"/>
</dbReference>
<dbReference type="Proteomes" id="UP000190367">
    <property type="component" value="Unassembled WGS sequence"/>
</dbReference>
<keyword evidence="3 5" id="KW-0663">Pyridoxal phosphate</keyword>
<evidence type="ECO:0000313" key="9">
    <source>
        <dbReference type="EMBL" id="SKA08956.1"/>
    </source>
</evidence>
<evidence type="ECO:0000256" key="3">
    <source>
        <dbReference type="ARBA" id="ARBA00022898"/>
    </source>
</evidence>
<dbReference type="Gene3D" id="3.90.190.20">
    <property type="entry name" value="Mur ligase, C-terminal domain"/>
    <property type="match status" value="1"/>
</dbReference>
<comment type="similarity">
    <text evidence="5">Belongs to the alanine racemase family.</text>
</comment>
<dbReference type="CDD" id="cd00430">
    <property type="entry name" value="PLPDE_III_AR"/>
    <property type="match status" value="1"/>
</dbReference>
<gene>
    <name evidence="9" type="ORF">SAMN04488128_102688</name>
</gene>
<dbReference type="SUPFAM" id="SSF53244">
    <property type="entry name" value="MurD-like peptide ligases, peptide-binding domain"/>
    <property type="match status" value="1"/>
</dbReference>
<evidence type="ECO:0000256" key="6">
    <source>
        <dbReference type="PIRSR" id="PIRSR600821-50"/>
    </source>
</evidence>
<dbReference type="UniPathway" id="UPA00042">
    <property type="reaction ID" value="UER00497"/>
</dbReference>
<dbReference type="InterPro" id="IPR005863">
    <property type="entry name" value="UDP-N-AcMur_synth"/>
</dbReference>
<dbReference type="Pfam" id="PF08245">
    <property type="entry name" value="Mur_ligase_M"/>
    <property type="match status" value="1"/>
</dbReference>
<feature type="binding site" evidence="5 7">
    <location>
        <position position="650"/>
    </location>
    <ligand>
        <name>substrate</name>
    </ligand>
</feature>
<evidence type="ECO:0000256" key="4">
    <source>
        <dbReference type="ARBA" id="ARBA00023235"/>
    </source>
</evidence>
<dbReference type="STRING" id="634771.SAMN04488128_102688"/>
<proteinExistence type="inferred from homology"/>
<dbReference type="GO" id="GO:0005829">
    <property type="term" value="C:cytosol"/>
    <property type="evidence" value="ECO:0007669"/>
    <property type="project" value="TreeGrafter"/>
</dbReference>
<dbReference type="InterPro" id="IPR013221">
    <property type="entry name" value="Mur_ligase_cen"/>
</dbReference>
<evidence type="ECO:0000259" key="8">
    <source>
        <dbReference type="SMART" id="SM01005"/>
    </source>
</evidence>
<organism evidence="9 10">
    <name type="scientific">Chitinophaga eiseniae</name>
    <dbReference type="NCBI Taxonomy" id="634771"/>
    <lineage>
        <taxon>Bacteria</taxon>
        <taxon>Pseudomonadati</taxon>
        <taxon>Bacteroidota</taxon>
        <taxon>Chitinophagia</taxon>
        <taxon>Chitinophagales</taxon>
        <taxon>Chitinophagaceae</taxon>
        <taxon>Chitinophaga</taxon>
    </lineage>
</organism>
<dbReference type="PANTHER" id="PTHR30511">
    <property type="entry name" value="ALANINE RACEMASE"/>
    <property type="match status" value="1"/>
</dbReference>
<keyword evidence="9" id="KW-0436">Ligase</keyword>
<reference evidence="10" key="1">
    <citation type="submission" date="2017-02" db="EMBL/GenBank/DDBJ databases">
        <authorList>
            <person name="Varghese N."/>
            <person name="Submissions S."/>
        </authorList>
    </citation>
    <scope>NUCLEOTIDE SEQUENCE [LARGE SCALE GENOMIC DNA]</scope>
    <source>
        <strain evidence="10">DSM 22224</strain>
    </source>
</reference>
<evidence type="ECO:0000256" key="1">
    <source>
        <dbReference type="ARBA" id="ARBA00000316"/>
    </source>
</evidence>
<evidence type="ECO:0000256" key="2">
    <source>
        <dbReference type="ARBA" id="ARBA00001933"/>
    </source>
</evidence>
<dbReference type="PRINTS" id="PR00992">
    <property type="entry name" value="ALARACEMASE"/>
</dbReference>
<dbReference type="InterPro" id="IPR036615">
    <property type="entry name" value="Mur_ligase_C_dom_sf"/>
</dbReference>
<dbReference type="FunFam" id="3.20.20.10:FF:000002">
    <property type="entry name" value="Alanine racemase"/>
    <property type="match status" value="1"/>
</dbReference>
<accession>A0A1T4QZC3</accession>
<dbReference type="NCBIfam" id="TIGR00492">
    <property type="entry name" value="alr"/>
    <property type="match status" value="1"/>
</dbReference>
<feature type="active site" description="Proton acceptor; specific for D-alanine" evidence="5">
    <location>
        <position position="552"/>
    </location>
</feature>
<dbReference type="GO" id="GO:0030632">
    <property type="term" value="P:D-alanine biosynthetic process"/>
    <property type="evidence" value="ECO:0007669"/>
    <property type="project" value="UniProtKB-UniRule"/>
</dbReference>
<feature type="modified residue" description="N6-(pyridoxal phosphate)lysine" evidence="5 6">
    <location>
        <position position="552"/>
    </location>
</feature>
<evidence type="ECO:0000256" key="5">
    <source>
        <dbReference type="HAMAP-Rule" id="MF_01201"/>
    </source>
</evidence>
<dbReference type="EC" id="5.1.1.1" evidence="5"/>
<dbReference type="NCBIfam" id="TIGR01143">
    <property type="entry name" value="murF"/>
    <property type="match status" value="1"/>
</dbReference>
<dbReference type="PANTHER" id="PTHR30511:SF0">
    <property type="entry name" value="ALANINE RACEMASE, CATABOLIC-RELATED"/>
    <property type="match status" value="1"/>
</dbReference>
<dbReference type="InterPro" id="IPR004101">
    <property type="entry name" value="Mur_ligase_C"/>
</dbReference>
<dbReference type="InterPro" id="IPR011079">
    <property type="entry name" value="Ala_racemase_C"/>
</dbReference>
<keyword evidence="10" id="KW-1185">Reference proteome</keyword>
<comment type="function">
    <text evidence="5">Catalyzes the interconversion of L-alanine and D-alanine. May also act on other amino acids.</text>
</comment>
<dbReference type="GO" id="GO:0071555">
    <property type="term" value="P:cell wall organization"/>
    <property type="evidence" value="ECO:0007669"/>
    <property type="project" value="InterPro"/>
</dbReference>
<name>A0A1T4QZC3_9BACT</name>
<comment type="cofactor">
    <cofactor evidence="2 5 6">
        <name>pyridoxal 5'-phosphate</name>
        <dbReference type="ChEBI" id="CHEBI:597326"/>
    </cofactor>
</comment>
<protein>
    <recommendedName>
        <fullName evidence="5">Alanine racemase</fullName>
        <ecNumber evidence="5">5.1.1.1</ecNumber>
    </recommendedName>
</protein>
<feature type="binding site" evidence="5 7">
    <location>
        <position position="827"/>
    </location>
    <ligand>
        <name>substrate</name>
    </ligand>
</feature>
<dbReference type="Gene3D" id="3.40.1190.10">
    <property type="entry name" value="Mur-like, catalytic domain"/>
    <property type="match status" value="1"/>
</dbReference>
<dbReference type="Gene3D" id="3.20.20.10">
    <property type="entry name" value="Alanine racemase"/>
    <property type="match status" value="1"/>
</dbReference>
<dbReference type="NCBIfam" id="NF008897">
    <property type="entry name" value="PRK11930.1"/>
    <property type="match status" value="1"/>
</dbReference>
<dbReference type="InterPro" id="IPR001608">
    <property type="entry name" value="Ala_racemase_N"/>
</dbReference>
<comment type="pathway">
    <text evidence="5">Amino-acid biosynthesis; D-alanine biosynthesis; D-alanine from L-alanine: step 1/1.</text>
</comment>
<comment type="catalytic activity">
    <reaction evidence="1 5">
        <text>L-alanine = D-alanine</text>
        <dbReference type="Rhea" id="RHEA:20249"/>
        <dbReference type="ChEBI" id="CHEBI:57416"/>
        <dbReference type="ChEBI" id="CHEBI:57972"/>
        <dbReference type="EC" id="5.1.1.1"/>
    </reaction>
</comment>
<feature type="domain" description="Alanine racemase C-terminal" evidence="8">
    <location>
        <begin position="757"/>
        <end position="882"/>
    </location>
</feature>
<dbReference type="SUPFAM" id="SSF53623">
    <property type="entry name" value="MurD-like peptide ligases, catalytic domain"/>
    <property type="match status" value="1"/>
</dbReference>
<feature type="active site" description="Proton acceptor; specific for L-alanine" evidence="5">
    <location>
        <position position="778"/>
    </location>
</feature>
<dbReference type="InterPro" id="IPR035911">
    <property type="entry name" value="MurE/MurF_N"/>
</dbReference>
<dbReference type="EMBL" id="FUWZ01000002">
    <property type="protein sequence ID" value="SKA08956.1"/>
    <property type="molecule type" value="Genomic_DNA"/>
</dbReference>
<dbReference type="GO" id="GO:0008784">
    <property type="term" value="F:alanine racemase activity"/>
    <property type="evidence" value="ECO:0007669"/>
    <property type="project" value="UniProtKB-UniRule"/>
</dbReference>
<dbReference type="GO" id="GO:0030170">
    <property type="term" value="F:pyridoxal phosphate binding"/>
    <property type="evidence" value="ECO:0007669"/>
    <property type="project" value="UniProtKB-UniRule"/>
</dbReference>
<dbReference type="Gene3D" id="2.40.37.10">
    <property type="entry name" value="Lyase, Ornithine Decarboxylase, Chain A, domain 1"/>
    <property type="match status" value="1"/>
</dbReference>
<dbReference type="SUPFAM" id="SSF50621">
    <property type="entry name" value="Alanine racemase C-terminal domain-like"/>
    <property type="match status" value="1"/>
</dbReference>
<dbReference type="Pfam" id="PF02875">
    <property type="entry name" value="Mur_ligase_C"/>
    <property type="match status" value="1"/>
</dbReference>
<dbReference type="Pfam" id="PF00842">
    <property type="entry name" value="Ala_racemase_C"/>
    <property type="match status" value="1"/>
</dbReference>
<dbReference type="InterPro" id="IPR000821">
    <property type="entry name" value="Ala_racemase"/>
</dbReference>
<dbReference type="InterPro" id="IPR009006">
    <property type="entry name" value="Ala_racemase/Decarboxylase_C"/>
</dbReference>
<evidence type="ECO:0000313" key="10">
    <source>
        <dbReference type="Proteomes" id="UP000190367"/>
    </source>
</evidence>
<dbReference type="GO" id="GO:0005524">
    <property type="term" value="F:ATP binding"/>
    <property type="evidence" value="ECO:0007669"/>
    <property type="project" value="InterPro"/>
</dbReference>
<dbReference type="GO" id="GO:0047480">
    <property type="term" value="F:UDP-N-acetylmuramoyl-tripeptide-D-alanyl-D-alanine ligase activity"/>
    <property type="evidence" value="ECO:0007669"/>
    <property type="project" value="InterPro"/>
</dbReference>
<dbReference type="SUPFAM" id="SSF63418">
    <property type="entry name" value="MurE/MurF N-terminal domain"/>
    <property type="match status" value="1"/>
</dbReference>
<dbReference type="AlphaFoldDB" id="A0A1T4QZC3"/>
<dbReference type="HAMAP" id="MF_01201">
    <property type="entry name" value="Ala_racemase"/>
    <property type="match status" value="1"/>
</dbReference>
<dbReference type="SMART" id="SM01005">
    <property type="entry name" value="Ala_racemase_C"/>
    <property type="match status" value="1"/>
</dbReference>